<dbReference type="InterPro" id="IPR000719">
    <property type="entry name" value="Prot_kinase_dom"/>
</dbReference>
<dbReference type="InterPro" id="IPR008271">
    <property type="entry name" value="Ser/Thr_kinase_AS"/>
</dbReference>
<dbReference type="Proteomes" id="UP000708148">
    <property type="component" value="Unassembled WGS sequence"/>
</dbReference>
<dbReference type="GO" id="GO:0005524">
    <property type="term" value="F:ATP binding"/>
    <property type="evidence" value="ECO:0007669"/>
    <property type="project" value="InterPro"/>
</dbReference>
<evidence type="ECO:0000313" key="3">
    <source>
        <dbReference type="Proteomes" id="UP000708148"/>
    </source>
</evidence>
<feature type="domain" description="Protein kinase" evidence="1">
    <location>
        <begin position="121"/>
        <end position="373"/>
    </location>
</feature>
<dbReference type="SMART" id="SM00220">
    <property type="entry name" value="S_TKc"/>
    <property type="match status" value="1"/>
</dbReference>
<protein>
    <recommendedName>
        <fullName evidence="1">Protein kinase domain-containing protein</fullName>
    </recommendedName>
</protein>
<dbReference type="EMBL" id="CAJHUC010002384">
    <property type="protein sequence ID" value="CAD7703731.1"/>
    <property type="molecule type" value="Genomic_DNA"/>
</dbReference>
<dbReference type="SUPFAM" id="SSF56112">
    <property type="entry name" value="Protein kinase-like (PK-like)"/>
    <property type="match status" value="1"/>
</dbReference>
<comment type="caution">
    <text evidence="2">The sequence shown here is derived from an EMBL/GenBank/DDBJ whole genome shotgun (WGS) entry which is preliminary data.</text>
</comment>
<organism evidence="2 3">
    <name type="scientific">Ostreobium quekettii</name>
    <dbReference type="NCBI Taxonomy" id="121088"/>
    <lineage>
        <taxon>Eukaryota</taxon>
        <taxon>Viridiplantae</taxon>
        <taxon>Chlorophyta</taxon>
        <taxon>core chlorophytes</taxon>
        <taxon>Ulvophyceae</taxon>
        <taxon>TCBD clade</taxon>
        <taxon>Bryopsidales</taxon>
        <taxon>Ostreobineae</taxon>
        <taxon>Ostreobiaceae</taxon>
        <taxon>Ostreobium</taxon>
    </lineage>
</organism>
<keyword evidence="3" id="KW-1185">Reference proteome</keyword>
<accession>A0A8S1JDL2</accession>
<dbReference type="PROSITE" id="PS00108">
    <property type="entry name" value="PROTEIN_KINASE_ST"/>
    <property type="match status" value="1"/>
</dbReference>
<dbReference type="AlphaFoldDB" id="A0A8S1JDL2"/>
<dbReference type="GO" id="GO:0005737">
    <property type="term" value="C:cytoplasm"/>
    <property type="evidence" value="ECO:0007669"/>
    <property type="project" value="TreeGrafter"/>
</dbReference>
<evidence type="ECO:0000259" key="1">
    <source>
        <dbReference type="PROSITE" id="PS50011"/>
    </source>
</evidence>
<dbReference type="PROSITE" id="PS50011">
    <property type="entry name" value="PROTEIN_KINASE_DOM"/>
    <property type="match status" value="1"/>
</dbReference>
<gene>
    <name evidence="2" type="ORF">OSTQU699_LOCUS9088</name>
</gene>
<dbReference type="Gene3D" id="1.10.510.10">
    <property type="entry name" value="Transferase(Phosphotransferase) domain 1"/>
    <property type="match status" value="1"/>
</dbReference>
<proteinExistence type="predicted"/>
<dbReference type="GO" id="GO:0007165">
    <property type="term" value="P:signal transduction"/>
    <property type="evidence" value="ECO:0007669"/>
    <property type="project" value="TreeGrafter"/>
</dbReference>
<dbReference type="InterPro" id="IPR050167">
    <property type="entry name" value="Ser_Thr_protein_kinase"/>
</dbReference>
<sequence>MTVGTCGICATSAQNASSITDAVGLHRPQENCQTTTPMAQAIPMHSFAIKHTAEASCRPALPISFRTAAAIGFGVTALMIWTLCRKVLSIARSCWSRVQKQNQCAWDARFLDQQHNWHDLRIFCEPIGDGATGIVYKGRLLCAGGLGRCVATKISWATNSARGSLKKEYDILLAAQGHRNVPECYGFGELSGGRTFMVMELMEMSLKQFLADRWSDHERLSFGECIEIFREIARALQHLQNKRIIHYDLKPSNVLVAVRQSMRIVKVSDFGCSENRPLTEITGEYRGTPGYIAPELMPAHYSHKKVNGKKVDVYSFGCLMGHCMSGSDNHDMGFSQNVQCPHDLRSLIGRCSNNDPEVRPSWEEVLEDLDNFVDSAKEWLTWKISQ</sequence>
<dbReference type="CDD" id="cd14014">
    <property type="entry name" value="STKc_PknB_like"/>
    <property type="match status" value="1"/>
</dbReference>
<dbReference type="OrthoDB" id="537002at2759"/>
<dbReference type="Pfam" id="PF00069">
    <property type="entry name" value="Pkinase"/>
    <property type="match status" value="1"/>
</dbReference>
<reference evidence="2" key="1">
    <citation type="submission" date="2020-12" db="EMBL/GenBank/DDBJ databases">
        <authorList>
            <person name="Iha C."/>
        </authorList>
    </citation>
    <scope>NUCLEOTIDE SEQUENCE</scope>
</reference>
<dbReference type="InterPro" id="IPR011009">
    <property type="entry name" value="Kinase-like_dom_sf"/>
</dbReference>
<evidence type="ECO:0000313" key="2">
    <source>
        <dbReference type="EMBL" id="CAD7703731.1"/>
    </source>
</evidence>
<dbReference type="GO" id="GO:0004672">
    <property type="term" value="F:protein kinase activity"/>
    <property type="evidence" value="ECO:0007669"/>
    <property type="project" value="InterPro"/>
</dbReference>
<dbReference type="PANTHER" id="PTHR23257">
    <property type="entry name" value="SERINE-THREONINE PROTEIN KINASE"/>
    <property type="match status" value="1"/>
</dbReference>
<name>A0A8S1JDL2_9CHLO</name>